<dbReference type="EMBL" id="LN829119">
    <property type="protein sequence ID" value="CPR18058.1"/>
    <property type="molecule type" value="Genomic_DNA"/>
</dbReference>
<reference evidence="3" key="1">
    <citation type="submission" date="2015-02" db="EMBL/GenBank/DDBJ databases">
        <authorList>
            <person name="Chooi Y.-H."/>
        </authorList>
    </citation>
    <scope>NUCLEOTIDE SEQUENCE [LARGE SCALE GENOMIC DNA]</scope>
    <source>
        <strain evidence="3">strain Y</strain>
    </source>
</reference>
<evidence type="ECO:0000313" key="3">
    <source>
        <dbReference type="Proteomes" id="UP000033187"/>
    </source>
</evidence>
<evidence type="ECO:0000313" key="2">
    <source>
        <dbReference type="EMBL" id="CPR18058.1"/>
    </source>
</evidence>
<feature type="region of interest" description="Disordered" evidence="1">
    <location>
        <begin position="42"/>
        <end position="64"/>
    </location>
</feature>
<dbReference type="KEGG" id="fil:BN1229_v1_1536"/>
<dbReference type="AlphaFoldDB" id="A0A0D6JEP6"/>
<evidence type="ECO:0000256" key="1">
    <source>
        <dbReference type="SAM" id="MobiDB-lite"/>
    </source>
</evidence>
<accession>A0A0D6JEP6</accession>
<sequence length="64" mass="7148">MTQKFTVGLKLEGKANHVVVEAEDALVAALKAKIVHPEAMITYSRRSNQRGDKRNPPEERIAHP</sequence>
<proteinExistence type="predicted"/>
<name>A0A0D6JEP6_9HYPH</name>
<dbReference type="KEGG" id="fiy:BN1229_v1_1538"/>
<organism evidence="2 3">
    <name type="scientific">Candidatus Filomicrobium marinum</name>
    <dbReference type="NCBI Taxonomy" id="1608628"/>
    <lineage>
        <taxon>Bacteria</taxon>
        <taxon>Pseudomonadati</taxon>
        <taxon>Pseudomonadota</taxon>
        <taxon>Alphaproteobacteria</taxon>
        <taxon>Hyphomicrobiales</taxon>
        <taxon>Hyphomicrobiaceae</taxon>
        <taxon>Filomicrobium</taxon>
    </lineage>
</organism>
<feature type="compositionally biased region" description="Basic and acidic residues" evidence="1">
    <location>
        <begin position="49"/>
        <end position="64"/>
    </location>
</feature>
<keyword evidence="3" id="KW-1185">Reference proteome</keyword>
<dbReference type="RefSeq" id="WP_244465033.1">
    <property type="nucleotide sequence ID" value="NZ_LN829118.1"/>
</dbReference>
<gene>
    <name evidence="2" type="ORF">YBN1229_v1_1538</name>
</gene>
<protein>
    <submittedName>
        <fullName evidence="2">Uncharacterized protein</fullName>
    </submittedName>
</protein>
<dbReference type="Proteomes" id="UP000033187">
    <property type="component" value="Chromosome 1"/>
</dbReference>